<evidence type="ECO:0000256" key="9">
    <source>
        <dbReference type="ARBA" id="ARBA00037922"/>
    </source>
</evidence>
<dbReference type="UniPathway" id="UPA00034">
    <property type="reaction ID" value="UER00018"/>
</dbReference>
<feature type="domain" description="Dihydrodipicolinate reductase N-terminal" evidence="14">
    <location>
        <begin position="4"/>
        <end position="102"/>
    </location>
</feature>
<sequence>MSLKILLNGAKGRMGQTIASVAGSMDATITAAIDAGDNAAAHLAGCDVIIDFSGHQATGPLLELAVAHHKPIVIGTTGHGAEEKKRLLALAAQVPCVWAGNFSVGVNLLFALTRRATAILGADYDTEVIEMHHRFKKDAPSGTAARLLEIILEERKLTAAALKHGRSGITGERSPNEVGVHALRGGDVVGDHTVLFAALGERVELTHKASDRGIFARGAVRAAHWVVGRPAGVYDMQDVLGLS</sequence>
<comment type="pathway">
    <text evidence="9 13">Amino-acid biosynthesis; L-lysine biosynthesis via DAP pathway; (S)-tetrahydrodipicolinate from L-aspartate: step 4/4.</text>
</comment>
<evidence type="ECO:0000256" key="2">
    <source>
        <dbReference type="ARBA" id="ARBA00022490"/>
    </source>
</evidence>
<evidence type="ECO:0000256" key="4">
    <source>
        <dbReference type="ARBA" id="ARBA00022857"/>
    </source>
</evidence>
<dbReference type="GO" id="GO:0019877">
    <property type="term" value="P:diaminopimelate biosynthetic process"/>
    <property type="evidence" value="ECO:0007669"/>
    <property type="project" value="UniProtKB-UniRule"/>
</dbReference>
<dbReference type="Proteomes" id="UP000095228">
    <property type="component" value="Chromosome"/>
</dbReference>
<keyword evidence="4 13" id="KW-0521">NADP</keyword>
<feature type="active site" description="Proton donor/acceptor" evidence="13">
    <location>
        <position position="132"/>
    </location>
</feature>
<name>A0A1D8AY92_9BACT</name>
<feature type="binding site" evidence="13">
    <location>
        <begin position="142"/>
        <end position="143"/>
    </location>
    <ligand>
        <name>(S)-2,3,4,5-tetrahydrodipicolinate</name>
        <dbReference type="ChEBI" id="CHEBI:16845"/>
    </ligand>
</feature>
<dbReference type="GO" id="GO:0051287">
    <property type="term" value="F:NAD binding"/>
    <property type="evidence" value="ECO:0007669"/>
    <property type="project" value="UniProtKB-UniRule"/>
</dbReference>
<keyword evidence="7 13" id="KW-0520">NAD</keyword>
<dbReference type="HAMAP" id="MF_00102">
    <property type="entry name" value="DapB"/>
    <property type="match status" value="1"/>
</dbReference>
<evidence type="ECO:0000259" key="15">
    <source>
        <dbReference type="Pfam" id="PF05173"/>
    </source>
</evidence>
<dbReference type="OrthoDB" id="9790352at2"/>
<dbReference type="GO" id="GO:0009089">
    <property type="term" value="P:lysine biosynthetic process via diaminopimelate"/>
    <property type="evidence" value="ECO:0007669"/>
    <property type="project" value="UniProtKB-UniRule"/>
</dbReference>
<reference evidence="16 17" key="1">
    <citation type="submission" date="2016-06" db="EMBL/GenBank/DDBJ databases">
        <title>Three novel species with peptidoglycan cell walls form the new genus Lacunisphaera gen. nov. in the family Opitutaceae of the verrucomicrobial subdivision 4.</title>
        <authorList>
            <person name="Rast P."/>
            <person name="Gloeckner I."/>
            <person name="Jogler M."/>
            <person name="Boedeker C."/>
            <person name="Jeske O."/>
            <person name="Wiegand S."/>
            <person name="Reinhardt R."/>
            <person name="Schumann P."/>
            <person name="Rohde M."/>
            <person name="Spring S."/>
            <person name="Gloeckner F.O."/>
            <person name="Jogler C."/>
        </authorList>
    </citation>
    <scope>NUCLEOTIDE SEQUENCE [LARGE SCALE GENOMIC DNA]</scope>
    <source>
        <strain evidence="16 17">IG16b</strain>
    </source>
</reference>
<dbReference type="GO" id="GO:0050661">
    <property type="term" value="F:NADP binding"/>
    <property type="evidence" value="ECO:0007669"/>
    <property type="project" value="UniProtKB-UniRule"/>
</dbReference>
<dbReference type="Pfam" id="PF01113">
    <property type="entry name" value="DapB_N"/>
    <property type="match status" value="1"/>
</dbReference>
<dbReference type="SUPFAM" id="SSF51735">
    <property type="entry name" value="NAD(P)-binding Rossmann-fold domains"/>
    <property type="match status" value="1"/>
</dbReference>
<evidence type="ECO:0000256" key="6">
    <source>
        <dbReference type="ARBA" id="ARBA00023002"/>
    </source>
</evidence>
<evidence type="ECO:0000256" key="1">
    <source>
        <dbReference type="ARBA" id="ARBA00006642"/>
    </source>
</evidence>
<dbReference type="Pfam" id="PF05173">
    <property type="entry name" value="DapB_C"/>
    <property type="match status" value="1"/>
</dbReference>
<dbReference type="InterPro" id="IPR036291">
    <property type="entry name" value="NAD(P)-bd_dom_sf"/>
</dbReference>
<dbReference type="RefSeq" id="WP_069962953.1">
    <property type="nucleotide sequence ID" value="NZ_CP016094.1"/>
</dbReference>
<keyword evidence="8 13" id="KW-0457">Lysine biosynthesis</keyword>
<evidence type="ECO:0000256" key="5">
    <source>
        <dbReference type="ARBA" id="ARBA00022915"/>
    </source>
</evidence>
<dbReference type="STRING" id="1838286.Verru16b_02935"/>
<dbReference type="PATRIC" id="fig|1838286.3.peg.2947"/>
<dbReference type="InterPro" id="IPR022663">
    <property type="entry name" value="DapB_C"/>
</dbReference>
<dbReference type="InterPro" id="IPR023940">
    <property type="entry name" value="DHDPR_bac"/>
</dbReference>
<gene>
    <name evidence="13 16" type="primary">dapB</name>
    <name evidence="16" type="ORF">Verru16b_02935</name>
</gene>
<comment type="similarity">
    <text evidence="1 13">Belongs to the DapB family.</text>
</comment>
<evidence type="ECO:0000256" key="12">
    <source>
        <dbReference type="ARBA" id="ARBA00049396"/>
    </source>
</evidence>
<dbReference type="AlphaFoldDB" id="A0A1D8AY92"/>
<dbReference type="NCBIfam" id="TIGR00036">
    <property type="entry name" value="dapB"/>
    <property type="match status" value="1"/>
</dbReference>
<dbReference type="KEGG" id="obg:Verru16b_02935"/>
<feature type="binding site" evidence="13">
    <location>
        <begin position="75"/>
        <end position="77"/>
    </location>
    <ligand>
        <name>NAD(+)</name>
        <dbReference type="ChEBI" id="CHEBI:57540"/>
    </ligand>
</feature>
<keyword evidence="5 13" id="KW-0220">Diaminopimelate biosynthesis</keyword>
<feature type="binding site" evidence="13">
    <location>
        <position position="133"/>
    </location>
    <ligand>
        <name>(S)-2,3,4,5-tetrahydrodipicolinate</name>
        <dbReference type="ChEBI" id="CHEBI:16845"/>
    </ligand>
</feature>
<evidence type="ECO:0000256" key="8">
    <source>
        <dbReference type="ARBA" id="ARBA00023154"/>
    </source>
</evidence>
<dbReference type="PIRSF" id="PIRSF000161">
    <property type="entry name" value="DHPR"/>
    <property type="match status" value="1"/>
</dbReference>
<evidence type="ECO:0000256" key="13">
    <source>
        <dbReference type="HAMAP-Rule" id="MF_00102"/>
    </source>
</evidence>
<evidence type="ECO:0000256" key="3">
    <source>
        <dbReference type="ARBA" id="ARBA00022605"/>
    </source>
</evidence>
<comment type="subunit">
    <text evidence="13">Homotetramer.</text>
</comment>
<comment type="subcellular location">
    <subcellularLocation>
        <location evidence="13">Cytoplasm</location>
    </subcellularLocation>
</comment>
<evidence type="ECO:0000256" key="10">
    <source>
        <dbReference type="ARBA" id="ARBA00038983"/>
    </source>
</evidence>
<feature type="binding site" evidence="13">
    <location>
        <begin position="99"/>
        <end position="102"/>
    </location>
    <ligand>
        <name>NAD(+)</name>
        <dbReference type="ChEBI" id="CHEBI:57540"/>
    </ligand>
</feature>
<keyword evidence="6 13" id="KW-0560">Oxidoreductase</keyword>
<feature type="domain" description="Dihydrodipicolinate reductase C-terminal" evidence="15">
    <location>
        <begin position="105"/>
        <end position="240"/>
    </location>
</feature>
<dbReference type="Gene3D" id="3.30.360.10">
    <property type="entry name" value="Dihydrodipicolinate Reductase, domain 2"/>
    <property type="match status" value="1"/>
</dbReference>
<dbReference type="CDD" id="cd02274">
    <property type="entry name" value="DHDPR_N"/>
    <property type="match status" value="1"/>
</dbReference>
<evidence type="ECO:0000259" key="14">
    <source>
        <dbReference type="Pfam" id="PF01113"/>
    </source>
</evidence>
<protein>
    <recommendedName>
        <fullName evidence="10 13">4-hydroxy-tetrahydrodipicolinate reductase</fullName>
        <shortName evidence="13">HTPA reductase</shortName>
        <ecNumber evidence="10 13">1.17.1.8</ecNumber>
    </recommendedName>
</protein>
<dbReference type="FunFam" id="3.30.360.10:FF:000004">
    <property type="entry name" value="4-hydroxy-tetrahydrodipicolinate reductase"/>
    <property type="match status" value="1"/>
</dbReference>
<dbReference type="EMBL" id="CP016094">
    <property type="protein sequence ID" value="AOS45845.1"/>
    <property type="molecule type" value="Genomic_DNA"/>
</dbReference>
<comment type="catalytic activity">
    <reaction evidence="12 13">
        <text>(S)-2,3,4,5-tetrahydrodipicolinate + NAD(+) + H2O = (2S,4S)-4-hydroxy-2,3,4,5-tetrahydrodipicolinate + NADH + H(+)</text>
        <dbReference type="Rhea" id="RHEA:35323"/>
        <dbReference type="ChEBI" id="CHEBI:15377"/>
        <dbReference type="ChEBI" id="CHEBI:15378"/>
        <dbReference type="ChEBI" id="CHEBI:16845"/>
        <dbReference type="ChEBI" id="CHEBI:57540"/>
        <dbReference type="ChEBI" id="CHEBI:57945"/>
        <dbReference type="ChEBI" id="CHEBI:67139"/>
        <dbReference type="EC" id="1.17.1.8"/>
    </reaction>
</comment>
<evidence type="ECO:0000313" key="17">
    <source>
        <dbReference type="Proteomes" id="UP000095228"/>
    </source>
</evidence>
<accession>A0A1D8AY92</accession>
<dbReference type="PANTHER" id="PTHR20836">
    <property type="entry name" value="DIHYDRODIPICOLINATE REDUCTASE"/>
    <property type="match status" value="1"/>
</dbReference>
<keyword evidence="3 13" id="KW-0028">Amino-acid biosynthesis</keyword>
<dbReference type="PROSITE" id="PS01298">
    <property type="entry name" value="DAPB"/>
    <property type="match status" value="1"/>
</dbReference>
<feature type="binding site" evidence="13">
    <location>
        <position position="34"/>
    </location>
    <ligand>
        <name>NAD(+)</name>
        <dbReference type="ChEBI" id="CHEBI:57540"/>
    </ligand>
</feature>
<evidence type="ECO:0000256" key="7">
    <source>
        <dbReference type="ARBA" id="ARBA00023027"/>
    </source>
</evidence>
<dbReference type="SUPFAM" id="SSF55347">
    <property type="entry name" value="Glyceraldehyde-3-phosphate dehydrogenase-like, C-terminal domain"/>
    <property type="match status" value="1"/>
</dbReference>
<comment type="function">
    <text evidence="13">Catalyzes the conversion of 4-hydroxy-tetrahydrodipicolinate (HTPA) to tetrahydrodipicolinate.</text>
</comment>
<organism evidence="16 17">
    <name type="scientific">Lacunisphaera limnophila</name>
    <dbReference type="NCBI Taxonomy" id="1838286"/>
    <lineage>
        <taxon>Bacteria</taxon>
        <taxon>Pseudomonadati</taxon>
        <taxon>Verrucomicrobiota</taxon>
        <taxon>Opitutia</taxon>
        <taxon>Opitutales</taxon>
        <taxon>Opitutaceae</taxon>
        <taxon>Lacunisphaera</taxon>
    </lineage>
</organism>
<dbReference type="EC" id="1.17.1.8" evidence="10 13"/>
<dbReference type="InterPro" id="IPR000846">
    <property type="entry name" value="DapB_N"/>
</dbReference>
<evidence type="ECO:0000313" key="16">
    <source>
        <dbReference type="EMBL" id="AOS45845.1"/>
    </source>
</evidence>
<dbReference type="Gene3D" id="3.40.50.720">
    <property type="entry name" value="NAD(P)-binding Rossmann-like Domain"/>
    <property type="match status" value="1"/>
</dbReference>
<comment type="caution">
    <text evidence="13">Was originally thought to be a dihydrodipicolinate reductase (DHDPR), catalyzing the conversion of dihydrodipicolinate to tetrahydrodipicolinate. However, it was shown in E.coli that the substrate of the enzymatic reaction is not dihydrodipicolinate (DHDP) but in fact (2S,4S)-4-hydroxy-2,3,4,5-tetrahydrodipicolinic acid (HTPA), the product released by the DapA-catalyzed reaction.</text>
</comment>
<comment type="caution">
    <text evidence="13">Lacks conserved residue(s) required for the propagation of feature annotation.</text>
</comment>
<dbReference type="GO" id="GO:0016726">
    <property type="term" value="F:oxidoreductase activity, acting on CH or CH2 groups, NAD or NADP as acceptor"/>
    <property type="evidence" value="ECO:0007669"/>
    <property type="project" value="UniProtKB-UniRule"/>
</dbReference>
<proteinExistence type="inferred from homology"/>
<dbReference type="GO" id="GO:0008839">
    <property type="term" value="F:4-hydroxy-tetrahydrodipicolinate reductase"/>
    <property type="evidence" value="ECO:0007669"/>
    <property type="project" value="UniProtKB-UniRule"/>
</dbReference>
<dbReference type="InterPro" id="IPR022664">
    <property type="entry name" value="DapB_N_CS"/>
</dbReference>
<dbReference type="GO" id="GO:0005737">
    <property type="term" value="C:cytoplasm"/>
    <property type="evidence" value="ECO:0007669"/>
    <property type="project" value="UniProtKB-SubCell"/>
</dbReference>
<keyword evidence="17" id="KW-1185">Reference proteome</keyword>
<feature type="active site" description="Proton donor" evidence="13">
    <location>
        <position position="136"/>
    </location>
</feature>
<feature type="binding site" evidence="13">
    <location>
        <begin position="9"/>
        <end position="14"/>
    </location>
    <ligand>
        <name>NAD(+)</name>
        <dbReference type="ChEBI" id="CHEBI:57540"/>
    </ligand>
</feature>
<dbReference type="PANTHER" id="PTHR20836:SF0">
    <property type="entry name" value="4-HYDROXY-TETRAHYDRODIPICOLINATE REDUCTASE 1, CHLOROPLASTIC-RELATED"/>
    <property type="match status" value="1"/>
</dbReference>
<comment type="catalytic activity">
    <reaction evidence="11 13">
        <text>(S)-2,3,4,5-tetrahydrodipicolinate + NADP(+) + H2O = (2S,4S)-4-hydroxy-2,3,4,5-tetrahydrodipicolinate + NADPH + H(+)</text>
        <dbReference type="Rhea" id="RHEA:35331"/>
        <dbReference type="ChEBI" id="CHEBI:15377"/>
        <dbReference type="ChEBI" id="CHEBI:15378"/>
        <dbReference type="ChEBI" id="CHEBI:16845"/>
        <dbReference type="ChEBI" id="CHEBI:57783"/>
        <dbReference type="ChEBI" id="CHEBI:58349"/>
        <dbReference type="ChEBI" id="CHEBI:67139"/>
        <dbReference type="EC" id="1.17.1.8"/>
    </reaction>
</comment>
<evidence type="ECO:0000256" key="11">
    <source>
        <dbReference type="ARBA" id="ARBA00049080"/>
    </source>
</evidence>
<keyword evidence="2 13" id="KW-0963">Cytoplasm</keyword>